<organism evidence="1 2">
    <name type="scientific">Musa balbisiana</name>
    <name type="common">Banana</name>
    <dbReference type="NCBI Taxonomy" id="52838"/>
    <lineage>
        <taxon>Eukaryota</taxon>
        <taxon>Viridiplantae</taxon>
        <taxon>Streptophyta</taxon>
        <taxon>Embryophyta</taxon>
        <taxon>Tracheophyta</taxon>
        <taxon>Spermatophyta</taxon>
        <taxon>Magnoliopsida</taxon>
        <taxon>Liliopsida</taxon>
        <taxon>Zingiberales</taxon>
        <taxon>Musaceae</taxon>
        <taxon>Musa</taxon>
    </lineage>
</organism>
<dbReference type="EMBL" id="PYDT01000011">
    <property type="protein sequence ID" value="THU44646.1"/>
    <property type="molecule type" value="Genomic_DNA"/>
</dbReference>
<evidence type="ECO:0000313" key="2">
    <source>
        <dbReference type="Proteomes" id="UP000317650"/>
    </source>
</evidence>
<name>A0A4V4H2J8_MUSBA</name>
<proteinExistence type="predicted"/>
<accession>A0A4V4H2J8</accession>
<gene>
    <name evidence="1" type="ORF">C4D60_Mb02t09570</name>
</gene>
<dbReference type="AlphaFoldDB" id="A0A4V4H2J8"/>
<dbReference type="Proteomes" id="UP000317650">
    <property type="component" value="Chromosome 2"/>
</dbReference>
<evidence type="ECO:0000313" key="1">
    <source>
        <dbReference type="EMBL" id="THU44646.1"/>
    </source>
</evidence>
<evidence type="ECO:0008006" key="3">
    <source>
        <dbReference type="Google" id="ProtNLM"/>
    </source>
</evidence>
<keyword evidence="2" id="KW-1185">Reference proteome</keyword>
<comment type="caution">
    <text evidence="1">The sequence shown here is derived from an EMBL/GenBank/DDBJ whole genome shotgun (WGS) entry which is preliminary data.</text>
</comment>
<sequence length="134" mass="15252">MASEDSNSGREEQCMWVGYKFTPDERGVDRPFPEDNGRTAVIGDLRKKNSRLGLKWIMDEYRLHPSLFETICSAETEEIILCRIQHKGRAGAADKRDGDSFPTKVTSVADKRRIHGWRDLPPGAWQLMSLVFLG</sequence>
<protein>
    <recommendedName>
        <fullName evidence="3">NAC domain-containing protein</fullName>
    </recommendedName>
</protein>
<reference evidence="1 2" key="1">
    <citation type="journal article" date="2019" name="Nat. Plants">
        <title>Genome sequencing of Musa balbisiana reveals subgenome evolution and function divergence in polyploid bananas.</title>
        <authorList>
            <person name="Yao X."/>
        </authorList>
    </citation>
    <scope>NUCLEOTIDE SEQUENCE [LARGE SCALE GENOMIC DNA]</scope>
    <source>
        <strain evidence="2">cv. DH-PKW</strain>
        <tissue evidence="1">Leaves</tissue>
    </source>
</reference>